<dbReference type="CDD" id="cd00160">
    <property type="entry name" value="RhoGEF"/>
    <property type="match status" value="1"/>
</dbReference>
<sequence>MPIARSNTARNRSHSPLPPPSNGYSTFTRPFLPPSYYAAAAGISFSNSEKSSSRSEHSEFSEATPSISSKDGSGDPQVYHNTFMPVSYASESGATSDSSFEFRPSIGSQYSTSGGDRYISSSKTPVRSNRQSHITGLPQLETHLLPSLRDTIDRMTRTPSYTGPSSSPSGSTRLESLKTTESVLSMNTSPHPPSHSALVDDIAIMSRLPGSLHRSQPHLTTPVEPATPRLKTPMKSALKSALRAPTPRLFSNPSLGTEAVVHTPSGGVSLKSVRSMLSRKASSASLSETPTPSGTSGHKLATKKQTATPSFQYLRGRSRTDPGITRNSGPYLSSSKPAALSCETNYSTTSSDTTKQKLFNSSIPRLRNHLDIDCRTDDSDLDFQYEIQERERRKLVVANAEVFPSSSESETDAKERGWAVPAEAKLGKADWKSGLKSYGATNGIGLGLGLPGKINLKQKPISGGRETGDRRQTKNQFVEDGAGRWDTGNRATGTRSRSSAHDTYADLEPTSDTYLTSLDADHRRRREDLLGIVSGLDIQPSPAAVGESEESEYYGEDGFAISGSGDLGEASQSVQANFGSADPVNNGPKNNYGIRSWRASHETQRPSRPRSSSQAHLPTYVVSPDDEGSWAVQPSPSRRPRSTDQHSFPLLAATLGPSKGRKSSRSPVVRQDDLTPVPVALRRHSVYHRSPSPSAGERPPNDKKLLKKLDHDRNDTDALIITERSYAVAARERRAFGIPLSESVEVYQGVSDSGERHLTHADSDLSSMGSQYWDEDVDELSPGAETLFRKLSGGPIKEMERRRFQDDVDTATKSSVISRRSSVSSVYEDQNSEGRWQNHNQSYDPASEMINIEPLPTKGPLDKAYDNVEIQRCDLIQELCQSEEAFVNRLYIFVKLFILPLRVQDTKTWISGVPPEVARLFDWLDDILNLHRELLSSLQSNRTGQHSVFECIAASIHPFIPRLEVYQPYLVRLASVTKLIQQLVQDEKSDFGEFVDIQEGAIECDGWKFDKFLTEPITRLAQYPSFFSRLVELTPKTHPDYLSTFLLLHSTEMTIRVMTEVKNREDEYDLIKNFLSRIGGLSSGPQIATRERHLLFHGTLHLLTVDDEEVTILGNALFPANNPQNYVSATQKKKTNLENRTSRLANAVNIWDTRRGRSESTSSSNTGTSFETVSSRDTSCSTFFSSFRIPVPEGRLNAARISEQKRALESPSPNPRRPRTRGIPAQVFIFTDLMLLATQNSTLVPNNYEWSLLEGIGITRILGISEPPEQNSSENAVFVLDTLPIGKLNQCMSEEDGPVVTLRFLDPTIHHSLKLPEKPHLDAKANTWKSAFQQCFRFTLRSATLLSHSKGYGYDLYSDREHDTQQTVFSLLASGLPLPKSPSVQLDDFRHGQLVDIRKQEREERGWWSLRFQQVFRELQRQDTSVSL</sequence>
<protein>
    <recommendedName>
        <fullName evidence="2">DH domain-containing protein</fullName>
    </recommendedName>
</protein>
<feature type="region of interest" description="Disordered" evidence="1">
    <location>
        <begin position="281"/>
        <end position="337"/>
    </location>
</feature>
<dbReference type="InterPro" id="IPR035899">
    <property type="entry name" value="DBL_dom_sf"/>
</dbReference>
<feature type="region of interest" description="Disordered" evidence="1">
    <location>
        <begin position="539"/>
        <end position="705"/>
    </location>
</feature>
<dbReference type="Pfam" id="PF00621">
    <property type="entry name" value="RhoGEF"/>
    <property type="match status" value="1"/>
</dbReference>
<dbReference type="SMART" id="SM00325">
    <property type="entry name" value="RhoGEF"/>
    <property type="match status" value="1"/>
</dbReference>
<feature type="region of interest" description="Disordered" evidence="1">
    <location>
        <begin position="1202"/>
        <end position="1221"/>
    </location>
</feature>
<feature type="compositionally biased region" description="Polar residues" evidence="1">
    <location>
        <begin position="325"/>
        <end position="337"/>
    </location>
</feature>
<evidence type="ECO:0000256" key="1">
    <source>
        <dbReference type="SAM" id="MobiDB-lite"/>
    </source>
</evidence>
<dbReference type="PROSITE" id="PS50010">
    <property type="entry name" value="DH_2"/>
    <property type="match status" value="1"/>
</dbReference>
<feature type="region of interest" description="Disordered" evidence="1">
    <location>
        <begin position="106"/>
        <end position="132"/>
    </location>
</feature>
<proteinExistence type="predicted"/>
<accession>A0A9P6CHU8</accession>
<name>A0A9P6CHU8_9AGAR</name>
<evidence type="ECO:0000313" key="3">
    <source>
        <dbReference type="EMBL" id="KAF9466836.1"/>
    </source>
</evidence>
<dbReference type="Gene3D" id="1.20.900.10">
    <property type="entry name" value="Dbl homology (DH) domain"/>
    <property type="match status" value="1"/>
</dbReference>
<feature type="region of interest" description="Disordered" evidence="1">
    <location>
        <begin position="1"/>
        <end position="26"/>
    </location>
</feature>
<dbReference type="PANTHER" id="PTHR12673:SF159">
    <property type="entry name" value="LD03170P"/>
    <property type="match status" value="1"/>
</dbReference>
<reference evidence="3" key="1">
    <citation type="submission" date="2020-11" db="EMBL/GenBank/DDBJ databases">
        <authorList>
            <consortium name="DOE Joint Genome Institute"/>
            <person name="Ahrendt S."/>
            <person name="Riley R."/>
            <person name="Andreopoulos W."/>
            <person name="Labutti K."/>
            <person name="Pangilinan J."/>
            <person name="Ruiz-Duenas F.J."/>
            <person name="Barrasa J.M."/>
            <person name="Sanchez-Garcia M."/>
            <person name="Camarero S."/>
            <person name="Miyauchi S."/>
            <person name="Serrano A."/>
            <person name="Linde D."/>
            <person name="Babiker R."/>
            <person name="Drula E."/>
            <person name="Ayuso-Fernandez I."/>
            <person name="Pacheco R."/>
            <person name="Padilla G."/>
            <person name="Ferreira P."/>
            <person name="Barriuso J."/>
            <person name="Kellner H."/>
            <person name="Castanera R."/>
            <person name="Alfaro M."/>
            <person name="Ramirez L."/>
            <person name="Pisabarro A.G."/>
            <person name="Kuo A."/>
            <person name="Tritt A."/>
            <person name="Lipzen A."/>
            <person name="He G."/>
            <person name="Yan M."/>
            <person name="Ng V."/>
            <person name="Cullen D."/>
            <person name="Martin F."/>
            <person name="Rosso M.-N."/>
            <person name="Henrissat B."/>
            <person name="Hibbett D."/>
            <person name="Martinez A.T."/>
            <person name="Grigoriev I.V."/>
        </authorList>
    </citation>
    <scope>NUCLEOTIDE SEQUENCE</scope>
    <source>
        <strain evidence="3">CBS 247.69</strain>
    </source>
</reference>
<feature type="compositionally biased region" description="Polar residues" evidence="1">
    <location>
        <begin position="281"/>
        <end position="296"/>
    </location>
</feature>
<evidence type="ECO:0000313" key="4">
    <source>
        <dbReference type="Proteomes" id="UP000807353"/>
    </source>
</evidence>
<dbReference type="OrthoDB" id="1716625at2759"/>
<feature type="compositionally biased region" description="Basic and acidic residues" evidence="1">
    <location>
        <begin position="51"/>
        <end position="60"/>
    </location>
</feature>
<feature type="domain" description="DH" evidence="2">
    <location>
        <begin position="871"/>
        <end position="1081"/>
    </location>
</feature>
<dbReference type="SUPFAM" id="SSF48065">
    <property type="entry name" value="DBL homology domain (DH-domain)"/>
    <property type="match status" value="1"/>
</dbReference>
<feature type="region of interest" description="Disordered" evidence="1">
    <location>
        <begin position="47"/>
        <end position="79"/>
    </location>
</feature>
<evidence type="ECO:0000259" key="2">
    <source>
        <dbReference type="PROSITE" id="PS50010"/>
    </source>
</evidence>
<organism evidence="3 4">
    <name type="scientific">Collybia nuda</name>
    <dbReference type="NCBI Taxonomy" id="64659"/>
    <lineage>
        <taxon>Eukaryota</taxon>
        <taxon>Fungi</taxon>
        <taxon>Dikarya</taxon>
        <taxon>Basidiomycota</taxon>
        <taxon>Agaricomycotina</taxon>
        <taxon>Agaricomycetes</taxon>
        <taxon>Agaricomycetidae</taxon>
        <taxon>Agaricales</taxon>
        <taxon>Tricholomatineae</taxon>
        <taxon>Clitocybaceae</taxon>
        <taxon>Collybia</taxon>
    </lineage>
</organism>
<dbReference type="Proteomes" id="UP000807353">
    <property type="component" value="Unassembled WGS sequence"/>
</dbReference>
<feature type="compositionally biased region" description="Polar residues" evidence="1">
    <location>
        <begin position="1"/>
        <end position="10"/>
    </location>
</feature>
<dbReference type="PANTHER" id="PTHR12673">
    <property type="entry name" value="FACIOGENITAL DYSPLASIA PROTEIN"/>
    <property type="match status" value="1"/>
</dbReference>
<dbReference type="InterPro" id="IPR000219">
    <property type="entry name" value="DH_dom"/>
</dbReference>
<dbReference type="InterPro" id="IPR051092">
    <property type="entry name" value="FYVE_RhoGEF_PH"/>
</dbReference>
<dbReference type="EMBL" id="MU150240">
    <property type="protein sequence ID" value="KAF9466836.1"/>
    <property type="molecule type" value="Genomic_DNA"/>
</dbReference>
<comment type="caution">
    <text evidence="3">The sequence shown here is derived from an EMBL/GenBank/DDBJ whole genome shotgun (WGS) entry which is preliminary data.</text>
</comment>
<dbReference type="GO" id="GO:0005737">
    <property type="term" value="C:cytoplasm"/>
    <property type="evidence" value="ECO:0007669"/>
    <property type="project" value="TreeGrafter"/>
</dbReference>
<dbReference type="GO" id="GO:0005085">
    <property type="term" value="F:guanyl-nucleotide exchange factor activity"/>
    <property type="evidence" value="ECO:0007669"/>
    <property type="project" value="InterPro"/>
</dbReference>
<feature type="compositionally biased region" description="Low complexity" evidence="1">
    <location>
        <begin position="158"/>
        <end position="172"/>
    </location>
</feature>
<keyword evidence="4" id="KW-1185">Reference proteome</keyword>
<gene>
    <name evidence="3" type="ORF">BDZ94DRAFT_1250917</name>
</gene>
<feature type="region of interest" description="Disordered" evidence="1">
    <location>
        <begin position="154"/>
        <end position="177"/>
    </location>
</feature>
<feature type="region of interest" description="Disordered" evidence="1">
    <location>
        <begin position="457"/>
        <end position="504"/>
    </location>
</feature>